<comment type="subcellular location">
    <subcellularLocation>
        <location evidence="12">Cytoplasm</location>
    </subcellularLocation>
</comment>
<protein>
    <recommendedName>
        <fullName evidence="12">Threonine--tRNA ligase</fullName>
        <ecNumber evidence="12">6.1.1.3</ecNumber>
    </recommendedName>
    <alternativeName>
        <fullName evidence="12">Threonyl-tRNA synthetase</fullName>
        <shortName evidence="12">ThrRS</shortName>
    </alternativeName>
</protein>
<dbReference type="Pfam" id="PF00587">
    <property type="entry name" value="tRNA-synt_2b"/>
    <property type="match status" value="1"/>
</dbReference>
<keyword evidence="9 12" id="KW-0648">Protein biosynthesis</keyword>
<dbReference type="InterPro" id="IPR047246">
    <property type="entry name" value="ThrRS_anticodon"/>
</dbReference>
<keyword evidence="7 12" id="KW-0067">ATP-binding</keyword>
<dbReference type="Gene3D" id="3.30.980.10">
    <property type="entry name" value="Threonyl-trna Synthetase, Chain A, domain 2"/>
    <property type="match status" value="1"/>
</dbReference>
<dbReference type="PROSITE" id="PS50862">
    <property type="entry name" value="AA_TRNA_LIGASE_II"/>
    <property type="match status" value="1"/>
</dbReference>
<organism evidence="14 15">
    <name type="scientific">Candidatus Dojkabacteria bacterium</name>
    <dbReference type="NCBI Taxonomy" id="2099670"/>
    <lineage>
        <taxon>Bacteria</taxon>
        <taxon>Candidatus Dojkabacteria</taxon>
    </lineage>
</organism>
<dbReference type="SMART" id="SM00863">
    <property type="entry name" value="tRNA_SAD"/>
    <property type="match status" value="1"/>
</dbReference>
<dbReference type="Proteomes" id="UP000748332">
    <property type="component" value="Unassembled WGS sequence"/>
</dbReference>
<dbReference type="InterPro" id="IPR033728">
    <property type="entry name" value="ThrRS_core"/>
</dbReference>
<comment type="caution">
    <text evidence="14">The sequence shown here is derived from an EMBL/GenBank/DDBJ whole genome shotgun (WGS) entry which is preliminary data.</text>
</comment>
<dbReference type="NCBIfam" id="TIGR00418">
    <property type="entry name" value="thrS"/>
    <property type="match status" value="1"/>
</dbReference>
<keyword evidence="3 12" id="KW-0436">Ligase</keyword>
<dbReference type="InterPro" id="IPR012947">
    <property type="entry name" value="tRNA_SAD"/>
</dbReference>
<evidence type="ECO:0000256" key="12">
    <source>
        <dbReference type="HAMAP-Rule" id="MF_00184"/>
    </source>
</evidence>
<dbReference type="InterPro" id="IPR018163">
    <property type="entry name" value="Thr/Ala-tRNA-synth_IIc_edit"/>
</dbReference>
<dbReference type="PRINTS" id="PR01047">
    <property type="entry name" value="TRNASYNTHTHR"/>
</dbReference>
<dbReference type="InterPro" id="IPR002314">
    <property type="entry name" value="aa-tRNA-synt_IIb"/>
</dbReference>
<dbReference type="GO" id="GO:0006435">
    <property type="term" value="P:threonyl-tRNA aminoacylation"/>
    <property type="evidence" value="ECO:0007669"/>
    <property type="project" value="UniProtKB-UniRule"/>
</dbReference>
<evidence type="ECO:0000256" key="8">
    <source>
        <dbReference type="ARBA" id="ARBA00022884"/>
    </source>
</evidence>
<comment type="subunit">
    <text evidence="12">Homodimer.</text>
</comment>
<dbReference type="SUPFAM" id="SSF55186">
    <property type="entry name" value="ThrRS/AlaRS common domain"/>
    <property type="match status" value="1"/>
</dbReference>
<evidence type="ECO:0000256" key="6">
    <source>
        <dbReference type="ARBA" id="ARBA00022833"/>
    </source>
</evidence>
<dbReference type="InterPro" id="IPR004154">
    <property type="entry name" value="Anticodon-bd"/>
</dbReference>
<feature type="binding site" evidence="12">
    <location>
        <position position="333"/>
    </location>
    <ligand>
        <name>Zn(2+)</name>
        <dbReference type="ChEBI" id="CHEBI:29105"/>
        <note>catalytic</note>
    </ligand>
</feature>
<dbReference type="EMBL" id="JAGQLM010000069">
    <property type="protein sequence ID" value="MCA9375038.1"/>
    <property type="molecule type" value="Genomic_DNA"/>
</dbReference>
<comment type="caution">
    <text evidence="12">Lacks conserved residue(s) required for the propagation of feature annotation.</text>
</comment>
<keyword evidence="12" id="KW-0963">Cytoplasm</keyword>
<dbReference type="GO" id="GO:0046872">
    <property type="term" value="F:metal ion binding"/>
    <property type="evidence" value="ECO:0007669"/>
    <property type="project" value="UniProtKB-KW"/>
</dbReference>
<comment type="cofactor">
    <cofactor evidence="12">
        <name>Zn(2+)</name>
        <dbReference type="ChEBI" id="CHEBI:29105"/>
    </cofactor>
    <text evidence="12">Binds 1 zinc ion per subunit.</text>
</comment>
<feature type="domain" description="Aminoacyl-transfer RNA synthetases class-II family profile" evidence="13">
    <location>
        <begin position="189"/>
        <end position="490"/>
    </location>
</feature>
<dbReference type="Pfam" id="PF03129">
    <property type="entry name" value="HGTP_anticodon"/>
    <property type="match status" value="1"/>
</dbReference>
<dbReference type="GO" id="GO:0005524">
    <property type="term" value="F:ATP binding"/>
    <property type="evidence" value="ECO:0007669"/>
    <property type="project" value="UniProtKB-UniRule"/>
</dbReference>
<evidence type="ECO:0000313" key="14">
    <source>
        <dbReference type="EMBL" id="MCA9375038.1"/>
    </source>
</evidence>
<comment type="similarity">
    <text evidence="1 12">Belongs to the class-II aminoacyl-tRNA synthetase family.</text>
</comment>
<dbReference type="FunFam" id="3.40.50.800:FF:000001">
    <property type="entry name" value="Threonine--tRNA ligase"/>
    <property type="match status" value="1"/>
</dbReference>
<comment type="catalytic activity">
    <reaction evidence="11 12">
        <text>tRNA(Thr) + L-threonine + ATP = L-threonyl-tRNA(Thr) + AMP + diphosphate + H(+)</text>
        <dbReference type="Rhea" id="RHEA:24624"/>
        <dbReference type="Rhea" id="RHEA-COMP:9670"/>
        <dbReference type="Rhea" id="RHEA-COMP:9704"/>
        <dbReference type="ChEBI" id="CHEBI:15378"/>
        <dbReference type="ChEBI" id="CHEBI:30616"/>
        <dbReference type="ChEBI" id="CHEBI:33019"/>
        <dbReference type="ChEBI" id="CHEBI:57926"/>
        <dbReference type="ChEBI" id="CHEBI:78442"/>
        <dbReference type="ChEBI" id="CHEBI:78534"/>
        <dbReference type="ChEBI" id="CHEBI:456215"/>
        <dbReference type="EC" id="6.1.1.3"/>
    </reaction>
</comment>
<proteinExistence type="inferred from homology"/>
<evidence type="ECO:0000256" key="2">
    <source>
        <dbReference type="ARBA" id="ARBA00022555"/>
    </source>
</evidence>
<evidence type="ECO:0000256" key="3">
    <source>
        <dbReference type="ARBA" id="ARBA00022598"/>
    </source>
</evidence>
<name>A0A955I1U4_9BACT</name>
<dbReference type="GO" id="GO:0005737">
    <property type="term" value="C:cytoplasm"/>
    <property type="evidence" value="ECO:0007669"/>
    <property type="project" value="UniProtKB-SubCell"/>
</dbReference>
<dbReference type="GO" id="GO:0004829">
    <property type="term" value="F:threonine-tRNA ligase activity"/>
    <property type="evidence" value="ECO:0007669"/>
    <property type="project" value="UniProtKB-UniRule"/>
</dbReference>
<dbReference type="InterPro" id="IPR045864">
    <property type="entry name" value="aa-tRNA-synth_II/BPL/LPL"/>
</dbReference>
<feature type="binding site" evidence="12">
    <location>
        <position position="282"/>
    </location>
    <ligand>
        <name>Zn(2+)</name>
        <dbReference type="ChEBI" id="CHEBI:29105"/>
        <note>catalytic</note>
    </ligand>
</feature>
<sequence>MSNQNNKNIDVPQIEKMRHSAAHVLAQAVLSLYPEAKLGIGPAIEDGFYYDFEFPTQVSDDVLQKIEKEMKKIIKRDLSLKQTFKDRKGVVERYKALGQEYKLDLLNNIEGDEISFYVTGDDEFIDMCRGPHVSSTKEIGAIKLLRIAGAYWKGDEKNKMLTRIYGTAFESKKDLDEYLERIEEAKKRDHRKIGKELGLFVFSETVGKGLPLWTPKGAAIRRELERFIVDLEIARGYQHVSTPEIARLQLYEKSGHYPYYKDSMYAPIEDEDEKFMLRPMTCPHHFELYLSEPRSYRDLPMRIAELAKLFRYEQSGELSGLIRVRSFCLSDAHIVCANAEQAKSEAAGVIDLIQEITEVFGLKMGENYRFKLSLGDRKDEKKFYKNDNAWDEAEEALREVLKNKECEYYEEEGDAAFYGPKIDIQMRNVLGKEETAFTIQYDFVMPERFDLNYVDQDGELKKAIVIHRSAIGCLERIIAFLIEYYAGAFPTWLSPIQVRVIPISEKHLEYAQEIKQELWDKQVRVELDDRNERLQYKIRDAEVNKIPYTLVVGDKEIETSTVSVRVRGKKDQGLHKKDTFLKHLLKEIKEKDISPSLGA</sequence>
<keyword evidence="8 12" id="KW-0694">RNA-binding</keyword>
<dbReference type="SUPFAM" id="SSF52954">
    <property type="entry name" value="Class II aaRS ABD-related"/>
    <property type="match status" value="1"/>
</dbReference>
<gene>
    <name evidence="12 14" type="primary">thrS</name>
    <name evidence="14" type="ORF">KC622_01765</name>
</gene>
<dbReference type="Pfam" id="PF07973">
    <property type="entry name" value="tRNA_SAD"/>
    <property type="match status" value="1"/>
</dbReference>
<keyword evidence="10 12" id="KW-0030">Aminoacyl-tRNA synthetase</keyword>
<evidence type="ECO:0000256" key="5">
    <source>
        <dbReference type="ARBA" id="ARBA00022741"/>
    </source>
</evidence>
<evidence type="ECO:0000313" key="15">
    <source>
        <dbReference type="Proteomes" id="UP000748332"/>
    </source>
</evidence>
<evidence type="ECO:0000259" key="13">
    <source>
        <dbReference type="PROSITE" id="PS50862"/>
    </source>
</evidence>
<dbReference type="CDD" id="cd00860">
    <property type="entry name" value="ThrRS_anticodon"/>
    <property type="match status" value="1"/>
</dbReference>
<accession>A0A955I1U4</accession>
<dbReference type="InterPro" id="IPR036621">
    <property type="entry name" value="Anticodon-bd_dom_sf"/>
</dbReference>
<evidence type="ECO:0000256" key="11">
    <source>
        <dbReference type="ARBA" id="ARBA00049515"/>
    </source>
</evidence>
<evidence type="ECO:0000256" key="10">
    <source>
        <dbReference type="ARBA" id="ARBA00023146"/>
    </source>
</evidence>
<dbReference type="PANTHER" id="PTHR11451:SF56">
    <property type="entry name" value="THREONINE--TRNA LIGASE 1"/>
    <property type="match status" value="1"/>
</dbReference>
<keyword evidence="2 12" id="KW-0820">tRNA-binding</keyword>
<dbReference type="Gene3D" id="3.40.50.800">
    <property type="entry name" value="Anticodon-binding domain"/>
    <property type="match status" value="1"/>
</dbReference>
<evidence type="ECO:0000256" key="1">
    <source>
        <dbReference type="ARBA" id="ARBA00008226"/>
    </source>
</evidence>
<dbReference type="Gene3D" id="3.30.54.20">
    <property type="match status" value="1"/>
</dbReference>
<dbReference type="FunFam" id="3.30.930.10:FF:000002">
    <property type="entry name" value="Threonine--tRNA ligase"/>
    <property type="match status" value="1"/>
</dbReference>
<evidence type="ECO:0000256" key="9">
    <source>
        <dbReference type="ARBA" id="ARBA00022917"/>
    </source>
</evidence>
<feature type="binding site" evidence="12">
    <location>
        <position position="467"/>
    </location>
    <ligand>
        <name>Zn(2+)</name>
        <dbReference type="ChEBI" id="CHEBI:29105"/>
        <note>catalytic</note>
    </ligand>
</feature>
<reference evidence="14" key="1">
    <citation type="submission" date="2020-04" db="EMBL/GenBank/DDBJ databases">
        <authorList>
            <person name="Zhang T."/>
        </authorList>
    </citation>
    <scope>NUCLEOTIDE SEQUENCE</scope>
    <source>
        <strain evidence="14">HKST-UBA16</strain>
    </source>
</reference>
<dbReference type="Gene3D" id="3.30.930.10">
    <property type="entry name" value="Bira Bifunctional Protein, Domain 2"/>
    <property type="match status" value="1"/>
</dbReference>
<dbReference type="InterPro" id="IPR002320">
    <property type="entry name" value="Thr-tRNA-ligase_IIa"/>
</dbReference>
<dbReference type="SUPFAM" id="SSF55681">
    <property type="entry name" value="Class II aaRS and biotin synthetases"/>
    <property type="match status" value="1"/>
</dbReference>
<dbReference type="EC" id="6.1.1.3" evidence="12"/>
<evidence type="ECO:0000256" key="7">
    <source>
        <dbReference type="ARBA" id="ARBA00022840"/>
    </source>
</evidence>
<reference evidence="14" key="2">
    <citation type="journal article" date="2021" name="Microbiome">
        <title>Successional dynamics and alternative stable states in a saline activated sludge microbial community over 9 years.</title>
        <authorList>
            <person name="Wang Y."/>
            <person name="Ye J."/>
            <person name="Ju F."/>
            <person name="Liu L."/>
            <person name="Boyd J.A."/>
            <person name="Deng Y."/>
            <person name="Parks D.H."/>
            <person name="Jiang X."/>
            <person name="Yin X."/>
            <person name="Woodcroft B.J."/>
            <person name="Tyson G.W."/>
            <person name="Hugenholtz P."/>
            <person name="Polz M.F."/>
            <person name="Zhang T."/>
        </authorList>
    </citation>
    <scope>NUCLEOTIDE SEQUENCE</scope>
    <source>
        <strain evidence="14">HKST-UBA16</strain>
    </source>
</reference>
<dbReference type="GO" id="GO:0000049">
    <property type="term" value="F:tRNA binding"/>
    <property type="evidence" value="ECO:0007669"/>
    <property type="project" value="UniProtKB-KW"/>
</dbReference>
<dbReference type="AlphaFoldDB" id="A0A955I1U4"/>
<evidence type="ECO:0000256" key="4">
    <source>
        <dbReference type="ARBA" id="ARBA00022723"/>
    </source>
</evidence>
<keyword evidence="6 12" id="KW-0862">Zinc</keyword>
<keyword evidence="5 12" id="KW-0547">Nucleotide-binding</keyword>
<dbReference type="PANTHER" id="PTHR11451">
    <property type="entry name" value="THREONINE-TRNA LIGASE"/>
    <property type="match status" value="1"/>
</dbReference>
<dbReference type="HAMAP" id="MF_00184">
    <property type="entry name" value="Thr_tRNA_synth"/>
    <property type="match status" value="1"/>
</dbReference>
<dbReference type="CDD" id="cd00771">
    <property type="entry name" value="ThrRS_core"/>
    <property type="match status" value="1"/>
</dbReference>
<keyword evidence="4 12" id="KW-0479">Metal-binding</keyword>
<dbReference type="InterPro" id="IPR006195">
    <property type="entry name" value="aa-tRNA-synth_II"/>
</dbReference>